<reference evidence="1" key="1">
    <citation type="submission" date="2018-02" db="EMBL/GenBank/DDBJ databases">
        <title>Rhizophora mucronata_Transcriptome.</title>
        <authorList>
            <person name="Meera S.P."/>
            <person name="Sreeshan A."/>
            <person name="Augustine A."/>
        </authorList>
    </citation>
    <scope>NUCLEOTIDE SEQUENCE</scope>
    <source>
        <tissue evidence="1">Leaf</tissue>
    </source>
</reference>
<sequence length="48" mass="5505">MILNCFSCFLTDWQIFHLLTIGIDHTFKSKFQSKNAPMNLINILMASG</sequence>
<name>A0A2P2QGL2_RHIMU</name>
<accession>A0A2P2QGL2</accession>
<protein>
    <submittedName>
        <fullName evidence="1">Uncharacterized protein</fullName>
    </submittedName>
</protein>
<proteinExistence type="predicted"/>
<organism evidence="1">
    <name type="scientific">Rhizophora mucronata</name>
    <name type="common">Asiatic mangrove</name>
    <dbReference type="NCBI Taxonomy" id="61149"/>
    <lineage>
        <taxon>Eukaryota</taxon>
        <taxon>Viridiplantae</taxon>
        <taxon>Streptophyta</taxon>
        <taxon>Embryophyta</taxon>
        <taxon>Tracheophyta</taxon>
        <taxon>Spermatophyta</taxon>
        <taxon>Magnoliopsida</taxon>
        <taxon>eudicotyledons</taxon>
        <taxon>Gunneridae</taxon>
        <taxon>Pentapetalae</taxon>
        <taxon>rosids</taxon>
        <taxon>fabids</taxon>
        <taxon>Malpighiales</taxon>
        <taxon>Rhizophoraceae</taxon>
        <taxon>Rhizophora</taxon>
    </lineage>
</organism>
<evidence type="ECO:0000313" key="1">
    <source>
        <dbReference type="EMBL" id="MBX66143.1"/>
    </source>
</evidence>
<dbReference type="EMBL" id="GGEC01085659">
    <property type="protein sequence ID" value="MBX66143.1"/>
    <property type="molecule type" value="Transcribed_RNA"/>
</dbReference>
<dbReference type="AlphaFoldDB" id="A0A2P2QGL2"/>